<feature type="transmembrane region" description="Helical" evidence="1">
    <location>
        <begin position="21"/>
        <end position="45"/>
    </location>
</feature>
<organism evidence="2 3">
    <name type="scientific">Planctopirus hydrillae</name>
    <dbReference type="NCBI Taxonomy" id="1841610"/>
    <lineage>
        <taxon>Bacteria</taxon>
        <taxon>Pseudomonadati</taxon>
        <taxon>Planctomycetota</taxon>
        <taxon>Planctomycetia</taxon>
        <taxon>Planctomycetales</taxon>
        <taxon>Planctomycetaceae</taxon>
        <taxon>Planctopirus</taxon>
    </lineage>
</organism>
<accession>A0A1C3EL05</accession>
<evidence type="ECO:0000313" key="2">
    <source>
        <dbReference type="EMBL" id="ODA33927.1"/>
    </source>
</evidence>
<keyword evidence="3" id="KW-1185">Reference proteome</keyword>
<dbReference type="AlphaFoldDB" id="A0A1C3EL05"/>
<evidence type="ECO:0008006" key="4">
    <source>
        <dbReference type="Google" id="ProtNLM"/>
    </source>
</evidence>
<dbReference type="EMBL" id="LYDR01000046">
    <property type="protein sequence ID" value="ODA33927.1"/>
    <property type="molecule type" value="Genomic_DNA"/>
</dbReference>
<gene>
    <name evidence="2" type="ORF">A6X21_17930</name>
</gene>
<name>A0A1C3EL05_9PLAN</name>
<keyword evidence="1" id="KW-1133">Transmembrane helix</keyword>
<reference evidence="2 3" key="1">
    <citation type="submission" date="2016-05" db="EMBL/GenBank/DDBJ databases">
        <title>Genomic and physiological characterization of Planctopirus sp. isolated from fresh water lake.</title>
        <authorList>
            <person name="Subhash Y."/>
            <person name="Ramana C."/>
        </authorList>
    </citation>
    <scope>NUCLEOTIDE SEQUENCE [LARGE SCALE GENOMIC DNA]</scope>
    <source>
        <strain evidence="2 3">JC280</strain>
    </source>
</reference>
<keyword evidence="1" id="KW-0812">Transmembrane</keyword>
<evidence type="ECO:0000313" key="3">
    <source>
        <dbReference type="Proteomes" id="UP000094828"/>
    </source>
</evidence>
<protein>
    <recommendedName>
        <fullName evidence="4">Prepilin-type N-terminal cleavage/methylation domain-containing protein</fullName>
    </recommendedName>
</protein>
<proteinExistence type="predicted"/>
<sequence>MDSAKPPSLECQMTPRNGFSLIEALVSVTVTTMACAALVQVVYGLGQASSSAISTTVARGICQQLMDEISLVRFPLLADSRPTIRTMGTVPSRQEFNDLDDYAGYIQSPPADRQGRLLGHLALNPSATFIDNGTSPPDLPAMNRFVQEVVVERIQQGTGSTWSVATSETGFRRVTVRVRELTAPLAISETGSMQSGPLPPSLANAPIITQSVRIMAYVPPAP</sequence>
<dbReference type="PROSITE" id="PS51257">
    <property type="entry name" value="PROKAR_LIPOPROTEIN"/>
    <property type="match status" value="1"/>
</dbReference>
<comment type="caution">
    <text evidence="2">The sequence shown here is derived from an EMBL/GenBank/DDBJ whole genome shotgun (WGS) entry which is preliminary data.</text>
</comment>
<evidence type="ECO:0000256" key="1">
    <source>
        <dbReference type="SAM" id="Phobius"/>
    </source>
</evidence>
<dbReference type="Proteomes" id="UP000094828">
    <property type="component" value="Unassembled WGS sequence"/>
</dbReference>
<dbReference type="STRING" id="1841610.A6X21_17930"/>
<keyword evidence="1" id="KW-0472">Membrane</keyword>